<dbReference type="InterPro" id="IPR019349">
    <property type="entry name" value="Ribosomal_mS35_mit"/>
</dbReference>
<dbReference type="EMBL" id="LCUC01000016">
    <property type="protein sequence ID" value="KKY39507.1"/>
    <property type="molecule type" value="Genomic_DNA"/>
</dbReference>
<dbReference type="AlphaFoldDB" id="A0A0G2FZF6"/>
<evidence type="ECO:0000313" key="2">
    <source>
        <dbReference type="EMBL" id="KKY39507.1"/>
    </source>
</evidence>
<dbReference type="PANTHER" id="PTHR13490">
    <property type="entry name" value="MITOCHONDRIAL 28S RIBOSOMAL PROTEIN S28"/>
    <property type="match status" value="1"/>
</dbReference>
<evidence type="ECO:0000259" key="1">
    <source>
        <dbReference type="Pfam" id="PF10213"/>
    </source>
</evidence>
<dbReference type="GO" id="GO:0032543">
    <property type="term" value="P:mitochondrial translation"/>
    <property type="evidence" value="ECO:0007669"/>
    <property type="project" value="InterPro"/>
</dbReference>
<keyword evidence="3" id="KW-1185">Reference proteome</keyword>
<dbReference type="InterPro" id="IPR039848">
    <property type="entry name" value="Ribosomal_mS35_mt"/>
</dbReference>
<dbReference type="Pfam" id="PF10213">
    <property type="entry name" value="MRP-S28"/>
    <property type="match status" value="1"/>
</dbReference>
<organism evidence="2 3">
    <name type="scientific">Diaporthe ampelina</name>
    <dbReference type="NCBI Taxonomy" id="1214573"/>
    <lineage>
        <taxon>Eukaryota</taxon>
        <taxon>Fungi</taxon>
        <taxon>Dikarya</taxon>
        <taxon>Ascomycota</taxon>
        <taxon>Pezizomycotina</taxon>
        <taxon>Sordariomycetes</taxon>
        <taxon>Sordariomycetidae</taxon>
        <taxon>Diaporthales</taxon>
        <taxon>Diaporthaceae</taxon>
        <taxon>Diaporthe</taxon>
    </lineage>
</organism>
<dbReference type="PANTHER" id="PTHR13490:SF0">
    <property type="entry name" value="SMALL RIBOSOMAL SUBUNIT PROTEIN MS35"/>
    <property type="match status" value="1"/>
</dbReference>
<proteinExistence type="predicted"/>
<protein>
    <submittedName>
        <fullName evidence="2">Putative mitochondrial ribosomal small subunit component</fullName>
    </submittedName>
</protein>
<sequence>MASAARSLQLACRSCRSRRPIRQVGSKVFVAWKSVGGGAIKEIKESSTDGQKPSPFDHWGQKDLEEDQKYRNMKASDIAKDILGDEERGLFGDLASELASISDTDIRKDQDAARELSRPLRAVIKPRRDAFWDEDEDDKDLITNDDSDEFDENDMTDLAHAKLEEHREQRAYARLAIWELPLLSQFAKPFELPTKDQPLRFRYTSYMGEFHPAEKKVVVEFSPEDFGLTEVQAMKLRKLAGARYNPEKETIKMSCESFEHQTQNKRYLAELVEKLVTEAKDSNDTFEDIPLDLRHHTFKVKPKFPKEWRLSEERVAELSRHRRQAALMDKIKQEEGTLVDGIQTIQKAIATRKPREEMPELVKIPRKAQKGRPFRL</sequence>
<reference evidence="2 3" key="1">
    <citation type="submission" date="2015-05" db="EMBL/GenBank/DDBJ databases">
        <title>Distinctive expansion of gene families associated with plant cell wall degradation and secondary metabolism in the genomes of grapevine trunk pathogens.</title>
        <authorList>
            <person name="Lawrence D.P."/>
            <person name="Travadon R."/>
            <person name="Rolshausen P.E."/>
            <person name="Baumgartner K."/>
        </authorList>
    </citation>
    <scope>NUCLEOTIDE SEQUENCE [LARGE SCALE GENOMIC DNA]</scope>
    <source>
        <strain evidence="2">DA912</strain>
    </source>
</reference>
<name>A0A0G2FZF6_9PEZI</name>
<feature type="domain" description="Small ribosomal subunit protein mS35 mitochondrial conserved" evidence="1">
    <location>
        <begin position="189"/>
        <end position="308"/>
    </location>
</feature>
<gene>
    <name evidence="2" type="ORF">UCDDA912_g00396</name>
</gene>
<dbReference type="GO" id="GO:0003735">
    <property type="term" value="F:structural constituent of ribosome"/>
    <property type="evidence" value="ECO:0007669"/>
    <property type="project" value="InterPro"/>
</dbReference>
<reference evidence="2 3" key="2">
    <citation type="submission" date="2015-05" db="EMBL/GenBank/DDBJ databases">
        <authorList>
            <person name="Morales-Cruz A."/>
            <person name="Amrine K.C."/>
            <person name="Cantu D."/>
        </authorList>
    </citation>
    <scope>NUCLEOTIDE SEQUENCE [LARGE SCALE GENOMIC DNA]</scope>
    <source>
        <strain evidence="2">DA912</strain>
    </source>
</reference>
<dbReference type="STRING" id="1214573.A0A0G2FZF6"/>
<dbReference type="GO" id="GO:0005763">
    <property type="term" value="C:mitochondrial small ribosomal subunit"/>
    <property type="evidence" value="ECO:0007669"/>
    <property type="project" value="TreeGrafter"/>
</dbReference>
<accession>A0A0G2FZF6</accession>
<evidence type="ECO:0000313" key="3">
    <source>
        <dbReference type="Proteomes" id="UP000034680"/>
    </source>
</evidence>
<dbReference type="OrthoDB" id="283424at2759"/>
<comment type="caution">
    <text evidence="2">The sequence shown here is derived from an EMBL/GenBank/DDBJ whole genome shotgun (WGS) entry which is preliminary data.</text>
</comment>
<dbReference type="Proteomes" id="UP000034680">
    <property type="component" value="Unassembled WGS sequence"/>
</dbReference>